<reference evidence="3" key="1">
    <citation type="submission" date="2013-10" db="EMBL/GenBank/DDBJ databases">
        <title>Genome sequencing of Onchocerca volvulus.</title>
        <authorList>
            <person name="Cotton J."/>
            <person name="Tsai J."/>
            <person name="Stanley E."/>
            <person name="Tracey A."/>
            <person name="Holroyd N."/>
            <person name="Lustigman S."/>
            <person name="Berriman M."/>
        </authorList>
    </citation>
    <scope>NUCLEOTIDE SEQUENCE</scope>
</reference>
<dbReference type="EMBL" id="CMVM020000300">
    <property type="status" value="NOT_ANNOTATED_CDS"/>
    <property type="molecule type" value="Genomic_DNA"/>
</dbReference>
<evidence type="ECO:0000313" key="2">
    <source>
        <dbReference type="EnsemblMetazoa" id="OVOC9863.1"/>
    </source>
</evidence>
<protein>
    <submittedName>
        <fullName evidence="2">Uncharacterized protein</fullName>
    </submittedName>
</protein>
<keyword evidence="3" id="KW-1185">Reference proteome</keyword>
<feature type="transmembrane region" description="Helical" evidence="1">
    <location>
        <begin position="86"/>
        <end position="108"/>
    </location>
</feature>
<name>A0A8R1U1B5_ONCVO</name>
<keyword evidence="1" id="KW-1133">Transmembrane helix</keyword>
<proteinExistence type="predicted"/>
<evidence type="ECO:0000313" key="3">
    <source>
        <dbReference type="Proteomes" id="UP000024404"/>
    </source>
</evidence>
<keyword evidence="1" id="KW-0812">Transmembrane</keyword>
<feature type="transmembrane region" description="Helical" evidence="1">
    <location>
        <begin position="128"/>
        <end position="146"/>
    </location>
</feature>
<sequence length="276" mass="31752">MKKKTMVGQIEERQKKIDSENSSLFSKNANLKNKILGGQSFSKKRTAKFSSLNSLQFDLSFKDNSNNLATIDIPSGFAGMETYQPVIIVIQIIVTTYSGPLLIVFGWWQYSVDKSVTSVSLSQKRNALLFWISFVLQLNIGSYRKLTARRNFTDSRKKLYFGEIWGIKQFNVNRNVKCSAEKIAKSFRNENMQAACVVKQWPYLEKENKKLEIISCDEMRTNLDDSTRIKTDNVLSMFLSDCDKIIGIYSAFQFSQKIVFLTNEQFKCLKLCFTSE</sequence>
<organism evidence="2 3">
    <name type="scientific">Onchocerca volvulus</name>
    <dbReference type="NCBI Taxonomy" id="6282"/>
    <lineage>
        <taxon>Eukaryota</taxon>
        <taxon>Metazoa</taxon>
        <taxon>Ecdysozoa</taxon>
        <taxon>Nematoda</taxon>
        <taxon>Chromadorea</taxon>
        <taxon>Rhabditida</taxon>
        <taxon>Spirurina</taxon>
        <taxon>Spiruromorpha</taxon>
        <taxon>Filarioidea</taxon>
        <taxon>Onchocercidae</taxon>
        <taxon>Onchocerca</taxon>
    </lineage>
</organism>
<dbReference type="AlphaFoldDB" id="A0A8R1U1B5"/>
<evidence type="ECO:0000256" key="1">
    <source>
        <dbReference type="SAM" id="Phobius"/>
    </source>
</evidence>
<dbReference type="Proteomes" id="UP000024404">
    <property type="component" value="Unassembled WGS sequence"/>
</dbReference>
<keyword evidence="1" id="KW-0472">Membrane</keyword>
<reference evidence="2" key="2">
    <citation type="submission" date="2022-06" db="UniProtKB">
        <authorList>
            <consortium name="EnsemblMetazoa"/>
        </authorList>
    </citation>
    <scope>IDENTIFICATION</scope>
</reference>
<accession>A0A8R1U1B5</accession>
<dbReference type="EnsemblMetazoa" id="OVOC9863.1">
    <property type="protein sequence ID" value="OVOC9863.1"/>
    <property type="gene ID" value="WBGene00246672"/>
</dbReference>